<dbReference type="RefSeq" id="XP_021018873.1">
    <property type="nucleotide sequence ID" value="XM_021163214.1"/>
</dbReference>
<accession>A0A6P5PTT4</accession>
<evidence type="ECO:0000256" key="1">
    <source>
        <dbReference type="SAM" id="MobiDB-lite"/>
    </source>
</evidence>
<evidence type="ECO:0000313" key="2">
    <source>
        <dbReference type="Proteomes" id="UP000515126"/>
    </source>
</evidence>
<dbReference type="GeneID" id="110294761"/>
<dbReference type="Proteomes" id="UP000515126">
    <property type="component" value="Chromosome 5"/>
</dbReference>
<protein>
    <submittedName>
        <fullName evidence="3">Uncharacterized protein LOC110294761</fullName>
    </submittedName>
</protein>
<dbReference type="KEGG" id="mcal:110294761"/>
<evidence type="ECO:0000313" key="3">
    <source>
        <dbReference type="RefSeq" id="XP_021018873.1"/>
    </source>
</evidence>
<proteinExistence type="predicted"/>
<gene>
    <name evidence="3" type="primary">LOC110294761</name>
</gene>
<keyword evidence="2" id="KW-1185">Reference proteome</keyword>
<name>A0A6P5PTT4_MUSCR</name>
<organism evidence="2 3">
    <name type="scientific">Mus caroli</name>
    <name type="common">Ryukyu mouse</name>
    <name type="synonym">Ricefield mouse</name>
    <dbReference type="NCBI Taxonomy" id="10089"/>
    <lineage>
        <taxon>Eukaryota</taxon>
        <taxon>Metazoa</taxon>
        <taxon>Chordata</taxon>
        <taxon>Craniata</taxon>
        <taxon>Vertebrata</taxon>
        <taxon>Euteleostomi</taxon>
        <taxon>Mammalia</taxon>
        <taxon>Eutheria</taxon>
        <taxon>Euarchontoglires</taxon>
        <taxon>Glires</taxon>
        <taxon>Rodentia</taxon>
        <taxon>Myomorpha</taxon>
        <taxon>Muroidea</taxon>
        <taxon>Muridae</taxon>
        <taxon>Murinae</taxon>
        <taxon>Mus</taxon>
        <taxon>Mus</taxon>
    </lineage>
</organism>
<sequence>MKSRKTGPRVLEASMRSFAPPLGWLQNPAAEALQQVGTRLRPRDVPTVSMYSYQSSRPPPPEREAQQFSKPTCGVRARASSSESVQTESCFRERLICLSDFFFLISFGAQPPKPQTSLPER</sequence>
<feature type="region of interest" description="Disordered" evidence="1">
    <location>
        <begin position="37"/>
        <end position="79"/>
    </location>
</feature>
<dbReference type="AlphaFoldDB" id="A0A6P5PTT4"/>
<reference evidence="3" key="1">
    <citation type="submission" date="2025-08" db="UniProtKB">
        <authorList>
            <consortium name="RefSeq"/>
        </authorList>
    </citation>
    <scope>IDENTIFICATION</scope>
</reference>